<keyword evidence="4 11" id="KW-0489">Methyltransferase</keyword>
<comment type="similarity">
    <text evidence="11">Belongs to the class I-like SAM-binding methyltransferase superfamily. DOT1 family.</text>
</comment>
<dbReference type="PANTHER" id="PTHR21451">
    <property type="entry name" value="HISTONE H3 METHYLTRANSFERASE"/>
    <property type="match status" value="1"/>
</dbReference>
<evidence type="ECO:0000256" key="2">
    <source>
        <dbReference type="ARBA" id="ARBA00012190"/>
    </source>
</evidence>
<comment type="function">
    <text evidence="11">Histone methyltransferase that specifically trimethylates histone H3 to form H3K79me3. This methylation is required for telomere silencing and for the pachytene checkpoint during the meiotic cell cycle by allowing the recruitment of RAD9 to double strand breaks. Nucleosomes are preferred as substrate compared to free histone.</text>
</comment>
<dbReference type="PANTHER" id="PTHR21451:SF0">
    <property type="entry name" value="HISTONE-LYSINE N-METHYLTRANSFERASE, H3 LYSINE-79 SPECIFIC"/>
    <property type="match status" value="1"/>
</dbReference>
<comment type="subcellular location">
    <subcellularLocation>
        <location evidence="1 11">Nucleus</location>
    </subcellularLocation>
</comment>
<dbReference type="CDD" id="cd02440">
    <property type="entry name" value="AdoMet_MTases"/>
    <property type="match status" value="1"/>
</dbReference>
<protein>
    <recommendedName>
        <fullName evidence="3 11">Histone-lysine N-methyltransferase, H3 lysine-79 specific</fullName>
        <ecNumber evidence="2 11">2.1.1.360</ecNumber>
    </recommendedName>
    <alternativeName>
        <fullName evidence="9 11">Histone H3-K79 methyltransferase</fullName>
    </alternativeName>
</protein>
<dbReference type="EMBL" id="JBBXMP010000296">
    <property type="protein sequence ID" value="KAL0058588.1"/>
    <property type="molecule type" value="Genomic_DNA"/>
</dbReference>
<dbReference type="Gene3D" id="3.40.50.150">
    <property type="entry name" value="Vaccinia Virus protein VP39"/>
    <property type="match status" value="1"/>
</dbReference>
<gene>
    <name evidence="13" type="primary">DOT1_5</name>
    <name evidence="13" type="ORF">AAF712_014734</name>
</gene>
<evidence type="ECO:0000256" key="7">
    <source>
        <dbReference type="ARBA" id="ARBA00022853"/>
    </source>
</evidence>
<evidence type="ECO:0000313" key="13">
    <source>
        <dbReference type="EMBL" id="KAL0058588.1"/>
    </source>
</evidence>
<organism evidence="13 14">
    <name type="scientific">Marasmius tenuissimus</name>
    <dbReference type="NCBI Taxonomy" id="585030"/>
    <lineage>
        <taxon>Eukaryota</taxon>
        <taxon>Fungi</taxon>
        <taxon>Dikarya</taxon>
        <taxon>Basidiomycota</taxon>
        <taxon>Agaricomycotina</taxon>
        <taxon>Agaricomycetes</taxon>
        <taxon>Agaricomycetidae</taxon>
        <taxon>Agaricales</taxon>
        <taxon>Marasmiineae</taxon>
        <taxon>Marasmiaceae</taxon>
        <taxon>Marasmius</taxon>
    </lineage>
</organism>
<dbReference type="GO" id="GO:0140999">
    <property type="term" value="F:histone H3K4 trimethyltransferase activity"/>
    <property type="evidence" value="ECO:0007669"/>
    <property type="project" value="UniProtKB-EC"/>
</dbReference>
<evidence type="ECO:0000256" key="10">
    <source>
        <dbReference type="ARBA" id="ARBA00047770"/>
    </source>
</evidence>
<keyword evidence="7 11" id="KW-0156">Chromatin regulator</keyword>
<dbReference type="Proteomes" id="UP001437256">
    <property type="component" value="Unassembled WGS sequence"/>
</dbReference>
<evidence type="ECO:0000256" key="1">
    <source>
        <dbReference type="ARBA" id="ARBA00004123"/>
    </source>
</evidence>
<comment type="miscellaneous">
    <text evidence="11">In contrast to other lysine histone methyltransferases, it does not contain a SET domain, suggesting the existence of another mechanism for methylation of lysine residues of histones.</text>
</comment>
<evidence type="ECO:0000259" key="12">
    <source>
        <dbReference type="PROSITE" id="PS51569"/>
    </source>
</evidence>
<keyword evidence="14" id="KW-1185">Reference proteome</keyword>
<name>A0ABR2ZBC0_9AGAR</name>
<comment type="caution">
    <text evidence="13">The sequence shown here is derived from an EMBL/GenBank/DDBJ whole genome shotgun (WGS) entry which is preliminary data.</text>
</comment>
<evidence type="ECO:0000256" key="4">
    <source>
        <dbReference type="ARBA" id="ARBA00022603"/>
    </source>
</evidence>
<evidence type="ECO:0000313" key="14">
    <source>
        <dbReference type="Proteomes" id="UP001437256"/>
    </source>
</evidence>
<dbReference type="GO" id="GO:0032259">
    <property type="term" value="P:methylation"/>
    <property type="evidence" value="ECO:0007669"/>
    <property type="project" value="UniProtKB-KW"/>
</dbReference>
<dbReference type="InterPro" id="IPR030445">
    <property type="entry name" value="H3-K79_meTrfase"/>
</dbReference>
<dbReference type="PROSITE" id="PS51569">
    <property type="entry name" value="DOT1"/>
    <property type="match status" value="1"/>
</dbReference>
<comment type="catalytic activity">
    <reaction evidence="10 11">
        <text>L-lysyl(79)-[histone H3] + 3 S-adenosyl-L-methionine = N(6),N(6),N(6)-trimethyl-L-lysyl(79)-[histone H3] + 3 S-adenosyl-L-homocysteine + 3 H(+)</text>
        <dbReference type="Rhea" id="RHEA:60328"/>
        <dbReference type="Rhea" id="RHEA-COMP:15549"/>
        <dbReference type="Rhea" id="RHEA-COMP:15552"/>
        <dbReference type="ChEBI" id="CHEBI:15378"/>
        <dbReference type="ChEBI" id="CHEBI:29969"/>
        <dbReference type="ChEBI" id="CHEBI:57856"/>
        <dbReference type="ChEBI" id="CHEBI:59789"/>
        <dbReference type="ChEBI" id="CHEBI:61961"/>
        <dbReference type="EC" id="2.1.1.360"/>
    </reaction>
</comment>
<accession>A0ABR2ZBC0</accession>
<comment type="activity regulation">
    <text evidence="11">Ubiquitination of histone H2B to form H2BK123ub1 is required for efficient DOT1 methyltransferase activity on histone H3.</text>
</comment>
<sequence>MALSIGKRASFSSISGTRTRTKNKANISPALFKFKTPKLQYTGPAAFKIPELQYQITATSSNIVPIAQELSKYRYVVPEELMRTSFGIVTSNNDQFDPAFREDRKSYPHRITVAYVLLPGSNTHQPFAIAIPKKKNRTNYDPIKDFYATIRACFGLIPSFDADEVEELLVRLNCFLKKDERQEFLASIGQINEIFLSNAVLEPSSEVIDNVVEQVYGKCVSPHLRTVKEYTAFSKEVYGEFRPPFIHEILEKVVTITQESVVLDLGCGVGQVVMQIVLSKLCSGYGIELREDLTEIAQDLLEQALLHAQLWGITPGSMKVYSGDFTEDRRVPDLLHKSDLVIVNNHEFPPDREFDPTLPYSLDVFSKVLVFQSTRT</sequence>
<keyword evidence="8 11" id="KW-0539">Nucleus</keyword>
<dbReference type="Pfam" id="PF08123">
    <property type="entry name" value="DOT1"/>
    <property type="match status" value="1"/>
</dbReference>
<keyword evidence="5 11" id="KW-0808">Transferase</keyword>
<feature type="domain" description="DOT1" evidence="12">
    <location>
        <begin position="101"/>
        <end position="376"/>
    </location>
</feature>
<dbReference type="SUPFAM" id="SSF53335">
    <property type="entry name" value="S-adenosyl-L-methionine-dependent methyltransferases"/>
    <property type="match status" value="1"/>
</dbReference>
<dbReference type="EC" id="2.1.1.360" evidence="2 11"/>
<evidence type="ECO:0000256" key="9">
    <source>
        <dbReference type="ARBA" id="ARBA00029821"/>
    </source>
</evidence>
<keyword evidence="6 11" id="KW-0949">S-adenosyl-L-methionine</keyword>
<dbReference type="InterPro" id="IPR029063">
    <property type="entry name" value="SAM-dependent_MTases_sf"/>
</dbReference>
<evidence type="ECO:0000256" key="6">
    <source>
        <dbReference type="ARBA" id="ARBA00022691"/>
    </source>
</evidence>
<evidence type="ECO:0000256" key="3">
    <source>
        <dbReference type="ARBA" id="ARBA00020987"/>
    </source>
</evidence>
<dbReference type="InterPro" id="IPR025789">
    <property type="entry name" value="DOT1_dom"/>
</dbReference>
<reference evidence="13 14" key="1">
    <citation type="submission" date="2024-05" db="EMBL/GenBank/DDBJ databases">
        <title>A draft genome resource for the thread blight pathogen Marasmius tenuissimus strain MS-2.</title>
        <authorList>
            <person name="Yulfo-Soto G.E."/>
            <person name="Baruah I.K."/>
            <person name="Amoako-Attah I."/>
            <person name="Bukari Y."/>
            <person name="Meinhardt L.W."/>
            <person name="Bailey B.A."/>
            <person name="Cohen S.P."/>
        </authorList>
    </citation>
    <scope>NUCLEOTIDE SEQUENCE [LARGE SCALE GENOMIC DNA]</scope>
    <source>
        <strain evidence="13 14">MS-2</strain>
    </source>
</reference>
<evidence type="ECO:0000256" key="11">
    <source>
        <dbReference type="RuleBase" id="RU271113"/>
    </source>
</evidence>
<evidence type="ECO:0000256" key="5">
    <source>
        <dbReference type="ARBA" id="ARBA00022679"/>
    </source>
</evidence>
<evidence type="ECO:0000256" key="8">
    <source>
        <dbReference type="ARBA" id="ARBA00023242"/>
    </source>
</evidence>
<proteinExistence type="inferred from homology"/>